<reference evidence="9" key="1">
    <citation type="submission" date="2020-10" db="EMBL/GenBank/DDBJ databases">
        <authorList>
            <person name="Kikuchi T."/>
        </authorList>
    </citation>
    <scope>NUCLEOTIDE SEQUENCE</scope>
    <source>
        <strain evidence="9">NKZ352</strain>
    </source>
</reference>
<evidence type="ECO:0000256" key="8">
    <source>
        <dbReference type="SAM" id="Phobius"/>
    </source>
</evidence>
<protein>
    <recommendedName>
        <fullName evidence="11">Nucleoside transporter</fullName>
    </recommendedName>
</protein>
<dbReference type="PANTHER" id="PTHR10332:SF28">
    <property type="entry name" value="EQUILIBRATIVE NUCLEOSIDE TRANSPORTER (ENT) FAMILY"/>
    <property type="match status" value="1"/>
</dbReference>
<evidence type="ECO:0000256" key="7">
    <source>
        <dbReference type="SAM" id="MobiDB-lite"/>
    </source>
</evidence>
<evidence type="ECO:0000256" key="5">
    <source>
        <dbReference type="ARBA" id="ARBA00022989"/>
    </source>
</evidence>
<comment type="caution">
    <text evidence="9">The sequence shown here is derived from an EMBL/GenBank/DDBJ whole genome shotgun (WGS) entry which is preliminary data.</text>
</comment>
<evidence type="ECO:0000256" key="4">
    <source>
        <dbReference type="ARBA" id="ARBA00022692"/>
    </source>
</evidence>
<keyword evidence="6 8" id="KW-0472">Membrane</keyword>
<feature type="transmembrane region" description="Helical" evidence="8">
    <location>
        <begin position="360"/>
        <end position="382"/>
    </location>
</feature>
<feature type="region of interest" description="Disordered" evidence="7">
    <location>
        <begin position="1"/>
        <end position="22"/>
    </location>
</feature>
<evidence type="ECO:0000256" key="2">
    <source>
        <dbReference type="ARBA" id="ARBA00007965"/>
    </source>
</evidence>
<feature type="transmembrane region" description="Helical" evidence="8">
    <location>
        <begin position="180"/>
        <end position="199"/>
    </location>
</feature>
<keyword evidence="10" id="KW-1185">Reference proteome</keyword>
<name>A0A8S1HSP9_9PELO</name>
<keyword evidence="5 8" id="KW-1133">Transmembrane helix</keyword>
<feature type="transmembrane region" description="Helical" evidence="8">
    <location>
        <begin position="211"/>
        <end position="231"/>
    </location>
</feature>
<dbReference type="OrthoDB" id="1856718at2759"/>
<feature type="transmembrane region" description="Helical" evidence="8">
    <location>
        <begin position="140"/>
        <end position="160"/>
    </location>
</feature>
<accession>A0A8S1HSP9</accession>
<dbReference type="EMBL" id="CAJGYM010000196">
    <property type="protein sequence ID" value="CAD6199702.1"/>
    <property type="molecule type" value="Genomic_DNA"/>
</dbReference>
<dbReference type="Pfam" id="PF01733">
    <property type="entry name" value="Nucleoside_tran"/>
    <property type="match status" value="2"/>
</dbReference>
<evidence type="ECO:0000313" key="10">
    <source>
        <dbReference type="Proteomes" id="UP000835052"/>
    </source>
</evidence>
<feature type="transmembrane region" description="Helical" evidence="8">
    <location>
        <begin position="33"/>
        <end position="54"/>
    </location>
</feature>
<comment type="subcellular location">
    <subcellularLocation>
        <location evidence="1">Membrane</location>
        <topology evidence="1">Multi-pass membrane protein</topology>
    </subcellularLocation>
</comment>
<evidence type="ECO:0000256" key="1">
    <source>
        <dbReference type="ARBA" id="ARBA00004141"/>
    </source>
</evidence>
<keyword evidence="3" id="KW-0813">Transport</keyword>
<evidence type="ECO:0000256" key="3">
    <source>
        <dbReference type="ARBA" id="ARBA00022448"/>
    </source>
</evidence>
<organism evidence="9 10">
    <name type="scientific">Caenorhabditis auriculariae</name>
    <dbReference type="NCBI Taxonomy" id="2777116"/>
    <lineage>
        <taxon>Eukaryota</taxon>
        <taxon>Metazoa</taxon>
        <taxon>Ecdysozoa</taxon>
        <taxon>Nematoda</taxon>
        <taxon>Chromadorea</taxon>
        <taxon>Rhabditida</taxon>
        <taxon>Rhabditina</taxon>
        <taxon>Rhabditomorpha</taxon>
        <taxon>Rhabditoidea</taxon>
        <taxon>Rhabditidae</taxon>
        <taxon>Peloderinae</taxon>
        <taxon>Caenorhabditis</taxon>
    </lineage>
</organism>
<keyword evidence="4 8" id="KW-0812">Transmembrane</keyword>
<dbReference type="Proteomes" id="UP000835052">
    <property type="component" value="Unassembled WGS sequence"/>
</dbReference>
<feature type="transmembrane region" description="Helical" evidence="8">
    <location>
        <begin position="394"/>
        <end position="421"/>
    </location>
</feature>
<dbReference type="InterPro" id="IPR002259">
    <property type="entry name" value="Eqnu_transpt"/>
</dbReference>
<evidence type="ECO:0008006" key="11">
    <source>
        <dbReference type="Google" id="ProtNLM"/>
    </source>
</evidence>
<feature type="transmembrane region" description="Helical" evidence="8">
    <location>
        <begin position="115"/>
        <end position="133"/>
    </location>
</feature>
<evidence type="ECO:0000313" key="9">
    <source>
        <dbReference type="EMBL" id="CAD6199702.1"/>
    </source>
</evidence>
<proteinExistence type="inferred from homology"/>
<feature type="transmembrane region" description="Helical" evidence="8">
    <location>
        <begin position="292"/>
        <end position="316"/>
    </location>
</feature>
<dbReference type="GO" id="GO:0005337">
    <property type="term" value="F:nucleoside transmembrane transporter activity"/>
    <property type="evidence" value="ECO:0007669"/>
    <property type="project" value="InterPro"/>
</dbReference>
<dbReference type="GO" id="GO:0005886">
    <property type="term" value="C:plasma membrane"/>
    <property type="evidence" value="ECO:0007669"/>
    <property type="project" value="TreeGrafter"/>
</dbReference>
<dbReference type="AlphaFoldDB" id="A0A8S1HSP9"/>
<gene>
    <name evidence="9" type="ORF">CAUJ_LOCUS15602</name>
</gene>
<dbReference type="PANTHER" id="PTHR10332">
    <property type="entry name" value="EQUILIBRATIVE NUCLEOSIDE TRANSPORTER"/>
    <property type="match status" value="1"/>
</dbReference>
<dbReference type="PRINTS" id="PR01130">
    <property type="entry name" value="DERENTRNSPRT"/>
</dbReference>
<evidence type="ECO:0000256" key="6">
    <source>
        <dbReference type="ARBA" id="ARBA00023136"/>
    </source>
</evidence>
<comment type="similarity">
    <text evidence="2">Belongs to the SLC29A/ENT transporter (TC 2.A.57) family.</text>
</comment>
<feature type="transmembrane region" description="Helical" evidence="8">
    <location>
        <begin position="323"/>
        <end position="340"/>
    </location>
</feature>
<sequence length="424" mass="48172">MDSVTTITEKETEEAEEKNSWGRSFSAPKDSYYLVYLIFLLHGVGMLMSWNMFITIAPQYYQDYWFTVDGNATSYANSFMSIIGVTSQIPNVGVMIVNTFAVVIGWMMLRIVAPLIVNCFLIALIVAFVIFVTPNDNDRGWFYAVTLTIVMLMNLANGIYQNSVYGIVADFPDNYINSLIIGNNLCGVFTSLMSILTTLASPNDVQLNALLYFSISLFVMIVCLVSLYVLVKLPFYHHHMALGLEARLADESENPSVGQFFQCFKYCWVQLFNNFYVYFKYAKDHSVLPDDLYYGINTFLNFNLFAWIGSTAANYVQIPSAKFLWIPVVLRTLFIPFFMFCNYRPDGQRKWPVFFESEWWFTFGCSVMALTCGYFSSLALIYTPSGVPSSYQKLSGMLASIFLMLGILCGVASTPIAAWMVKTW</sequence>